<name>A0ABS5BRM1_9BACT</name>
<proteinExistence type="predicted"/>
<dbReference type="Proteomes" id="UP000676565">
    <property type="component" value="Unassembled WGS sequence"/>
</dbReference>
<comment type="caution">
    <text evidence="2">The sequence shown here is derived from an EMBL/GenBank/DDBJ whole genome shotgun (WGS) entry which is preliminary data.</text>
</comment>
<dbReference type="Pfam" id="PF13787">
    <property type="entry name" value="HXXEE"/>
    <property type="match status" value="1"/>
</dbReference>
<sequence>MVAITTIAVLIPVEWYGFVASVVFTLLHTWEEVWVGEDAPFWCYYRRHFEHGISDVAGALLFSWLALILIGLAVLGYLCGSQVFLGGLVGARVGDALLSHVGLRARFTGPNPGLATSPLYLAEALVVPLVLHVSPLGVALGFGAFALFWCMSFVRRKK</sequence>
<dbReference type="RefSeq" id="WP_210654365.1">
    <property type="nucleotide sequence ID" value="NZ_JAGKQQ010000001.1"/>
</dbReference>
<gene>
    <name evidence="2" type="ORF">J8F10_13720</name>
</gene>
<feature type="transmembrane region" description="Helical" evidence="1">
    <location>
        <begin position="56"/>
        <end position="78"/>
    </location>
</feature>
<accession>A0ABS5BRM1</accession>
<evidence type="ECO:0000313" key="2">
    <source>
        <dbReference type="EMBL" id="MBP3956344.1"/>
    </source>
</evidence>
<keyword evidence="1" id="KW-0812">Transmembrane</keyword>
<protein>
    <submittedName>
        <fullName evidence="2">HXXEE domain-containing protein</fullName>
    </submittedName>
</protein>
<keyword evidence="1" id="KW-0472">Membrane</keyword>
<feature type="transmembrane region" description="Helical" evidence="1">
    <location>
        <begin position="129"/>
        <end position="154"/>
    </location>
</feature>
<evidence type="ECO:0000256" key="1">
    <source>
        <dbReference type="SAM" id="Phobius"/>
    </source>
</evidence>
<reference evidence="2 3" key="1">
    <citation type="submission" date="2021-04" db="EMBL/GenBank/DDBJ databases">
        <authorList>
            <person name="Ivanova A."/>
        </authorList>
    </citation>
    <scope>NUCLEOTIDE SEQUENCE [LARGE SCALE GENOMIC DNA]</scope>
    <source>
        <strain evidence="2 3">G18</strain>
    </source>
</reference>
<keyword evidence="1" id="KW-1133">Transmembrane helix</keyword>
<dbReference type="EMBL" id="JAGKQQ010000001">
    <property type="protein sequence ID" value="MBP3956344.1"/>
    <property type="molecule type" value="Genomic_DNA"/>
</dbReference>
<evidence type="ECO:0000313" key="3">
    <source>
        <dbReference type="Proteomes" id="UP000676565"/>
    </source>
</evidence>
<organism evidence="2 3">
    <name type="scientific">Gemmata palustris</name>
    <dbReference type="NCBI Taxonomy" id="2822762"/>
    <lineage>
        <taxon>Bacteria</taxon>
        <taxon>Pseudomonadati</taxon>
        <taxon>Planctomycetota</taxon>
        <taxon>Planctomycetia</taxon>
        <taxon>Gemmatales</taxon>
        <taxon>Gemmataceae</taxon>
        <taxon>Gemmata</taxon>
    </lineage>
</organism>
<keyword evidence="3" id="KW-1185">Reference proteome</keyword>
<dbReference type="InterPro" id="IPR025671">
    <property type="entry name" value="HXXEE"/>
</dbReference>